<organism evidence="1 2">
    <name type="scientific">Candidatus Limivivens intestinipullorum</name>
    <dbReference type="NCBI Taxonomy" id="2840858"/>
    <lineage>
        <taxon>Bacteria</taxon>
        <taxon>Bacillati</taxon>
        <taxon>Bacillota</taxon>
        <taxon>Clostridia</taxon>
        <taxon>Lachnospirales</taxon>
        <taxon>Lachnospiraceae</taxon>
        <taxon>Lachnospiraceae incertae sedis</taxon>
        <taxon>Candidatus Limivivens</taxon>
    </lineage>
</organism>
<dbReference type="AlphaFoldDB" id="A0A9D1EUQ4"/>
<dbReference type="EMBL" id="DVIQ01000070">
    <property type="protein sequence ID" value="HIS32111.1"/>
    <property type="molecule type" value="Genomic_DNA"/>
</dbReference>
<name>A0A9D1EUQ4_9FIRM</name>
<reference evidence="1" key="1">
    <citation type="submission" date="2020-10" db="EMBL/GenBank/DDBJ databases">
        <authorList>
            <person name="Gilroy R."/>
        </authorList>
    </citation>
    <scope>NUCLEOTIDE SEQUENCE</scope>
    <source>
        <strain evidence="1">CHK190-19873</strain>
    </source>
</reference>
<protein>
    <submittedName>
        <fullName evidence="1">Uncharacterized protein</fullName>
    </submittedName>
</protein>
<evidence type="ECO:0000313" key="2">
    <source>
        <dbReference type="Proteomes" id="UP000823935"/>
    </source>
</evidence>
<reference evidence="1" key="2">
    <citation type="journal article" date="2021" name="PeerJ">
        <title>Extensive microbial diversity within the chicken gut microbiome revealed by metagenomics and culture.</title>
        <authorList>
            <person name="Gilroy R."/>
            <person name="Ravi A."/>
            <person name="Getino M."/>
            <person name="Pursley I."/>
            <person name="Horton D.L."/>
            <person name="Alikhan N.F."/>
            <person name="Baker D."/>
            <person name="Gharbi K."/>
            <person name="Hall N."/>
            <person name="Watson M."/>
            <person name="Adriaenssens E.M."/>
            <person name="Foster-Nyarko E."/>
            <person name="Jarju S."/>
            <person name="Secka A."/>
            <person name="Antonio M."/>
            <person name="Oren A."/>
            <person name="Chaudhuri R.R."/>
            <person name="La Ragione R."/>
            <person name="Hildebrand F."/>
            <person name="Pallen M.J."/>
        </authorList>
    </citation>
    <scope>NUCLEOTIDE SEQUENCE</scope>
    <source>
        <strain evidence="1">CHK190-19873</strain>
    </source>
</reference>
<accession>A0A9D1EUQ4</accession>
<gene>
    <name evidence="1" type="ORF">IAB44_11285</name>
</gene>
<dbReference type="Proteomes" id="UP000823935">
    <property type="component" value="Unassembled WGS sequence"/>
</dbReference>
<proteinExistence type="predicted"/>
<comment type="caution">
    <text evidence="1">The sequence shown here is derived from an EMBL/GenBank/DDBJ whole genome shotgun (WGS) entry which is preliminary data.</text>
</comment>
<sequence>MGTYYKQVAAYKTAKGLIEFVDDTRYEQEVMAWPHLHNSRIRINMKDYSKGTGEKAIDVFYNLSPEEFMNLAEAIRGIRQVSASEKKRWDTSVAVFSKMSELYRHTSPPQEETKEIRELIEQFQCSRNEVFAEAGEKLSAAFERLLSGYTSAFSTGLVQMEKLLAGAKKEKEAATKVREVFQAIKILNFDKYINPDNEAERTVTAIRVAYAGYMDYPFVFEINNGWGKPVITRNNGVITEEGSVHYEDSVKVYMKEEHLFPMLQRVNLFIRAMTVQGMEKYFDRVSSPILNSEAE</sequence>
<evidence type="ECO:0000313" key="1">
    <source>
        <dbReference type="EMBL" id="HIS32111.1"/>
    </source>
</evidence>